<dbReference type="EMBL" id="CAADRA010001098">
    <property type="protein sequence ID" value="VFT81568.1"/>
    <property type="molecule type" value="Genomic_DNA"/>
</dbReference>
<proteinExistence type="predicted"/>
<name>A0A485KCU5_9STRA</name>
<protein>
    <submittedName>
        <fullName evidence="2">Aste57867_4457 protein</fullName>
    </submittedName>
</protein>
<dbReference type="OrthoDB" id="28755at2759"/>
<reference evidence="1" key="2">
    <citation type="submission" date="2019-06" db="EMBL/GenBank/DDBJ databases">
        <title>Genomics analysis of Aphanomyces spp. identifies a new class of oomycete effector associated with host adaptation.</title>
        <authorList>
            <person name="Gaulin E."/>
        </authorList>
    </citation>
    <scope>NUCLEOTIDE SEQUENCE</scope>
    <source>
        <strain evidence="1">CBS 578.67</strain>
    </source>
</reference>
<evidence type="ECO:0000313" key="3">
    <source>
        <dbReference type="Proteomes" id="UP000332933"/>
    </source>
</evidence>
<evidence type="ECO:0000313" key="1">
    <source>
        <dbReference type="EMBL" id="KAF0713213.1"/>
    </source>
</evidence>
<evidence type="ECO:0000313" key="2">
    <source>
        <dbReference type="EMBL" id="VFT81568.1"/>
    </source>
</evidence>
<dbReference type="Proteomes" id="UP000332933">
    <property type="component" value="Unassembled WGS sequence"/>
</dbReference>
<organism evidence="2 3">
    <name type="scientific">Aphanomyces stellatus</name>
    <dbReference type="NCBI Taxonomy" id="120398"/>
    <lineage>
        <taxon>Eukaryota</taxon>
        <taxon>Sar</taxon>
        <taxon>Stramenopiles</taxon>
        <taxon>Oomycota</taxon>
        <taxon>Saprolegniomycetes</taxon>
        <taxon>Saprolegniales</taxon>
        <taxon>Verrucalvaceae</taxon>
        <taxon>Aphanomyces</taxon>
    </lineage>
</organism>
<gene>
    <name evidence="2" type="primary">Aste57867_4457</name>
    <name evidence="1" type="ORF">As57867_004445</name>
    <name evidence="2" type="ORF">ASTE57867_4457</name>
</gene>
<accession>A0A485KCU5</accession>
<dbReference type="EMBL" id="VJMH01001098">
    <property type="protein sequence ID" value="KAF0713213.1"/>
    <property type="molecule type" value="Genomic_DNA"/>
</dbReference>
<dbReference type="AlphaFoldDB" id="A0A485KCU5"/>
<reference evidence="2 3" key="1">
    <citation type="submission" date="2019-03" db="EMBL/GenBank/DDBJ databases">
        <authorList>
            <person name="Gaulin E."/>
            <person name="Dumas B."/>
        </authorList>
    </citation>
    <scope>NUCLEOTIDE SEQUENCE [LARGE SCALE GENOMIC DNA]</scope>
    <source>
        <strain evidence="2">CBS 568.67</strain>
    </source>
</reference>
<sequence>MGDTPESRAWTTAVIVLCYVWMEITVNITQSQPRPSAPRSSHFVDSGFNLCLSSALVLPTSTSHLHGDANHRHACRDLLGCAFVKEMPTTPIVKSATSRLPHKAFKAVYTSLRTLPRVLTVSCLIFLLAQYGFTVYNGTKGQFFGVTVKSGEANDADTCTTPHHRSCTPSLNAI</sequence>
<keyword evidence="3" id="KW-1185">Reference proteome</keyword>